<dbReference type="Gene3D" id="3.40.30.120">
    <property type="match status" value="1"/>
</dbReference>
<dbReference type="PRINTS" id="PR00420">
    <property type="entry name" value="RNGMNOXGNASE"/>
</dbReference>
<dbReference type="AlphaFoldDB" id="A0A1Z2LCH4"/>
<dbReference type="KEGG" id="salj:SMD11_6444"/>
<dbReference type="Pfam" id="PF21274">
    <property type="entry name" value="Rng_hyd_C"/>
    <property type="match status" value="1"/>
</dbReference>
<evidence type="ECO:0000259" key="4">
    <source>
        <dbReference type="Pfam" id="PF01494"/>
    </source>
</evidence>
<feature type="domain" description="FAD-binding" evidence="4">
    <location>
        <begin position="23"/>
        <end position="365"/>
    </location>
</feature>
<sequence length="507" mass="54306">MHGEQGGGLDMDVGYGTDGSGFEVIIAGAGPTGLTLACDLARRGVRALLVEQGGRLFPGSRGKGIQPRTQEVFDDLGVIETVRAVGGPHPTMRRWENGEPRGDWDMFQRYAPTPDVPYPEVWAVPQWRTQEILHTRLRQLGGDVAFGVTLTGLTQGDGGVEVRLAHGPDGREHLVRAAYVVGADGGRSTVRAALGIGRTGETVDARPAIVADVRVDGLDRDRWHVWPEPKGGGLALCPLACTDSFQLQAHFDDEDARPDISEAGVRRLIAERTHLAARDVREVLWASHFRVEAALADSYRSGRVLLAGDAAHVHSPVGGQGLNTGVQDAYNLGWKLGLVLRHGAGPALLDTYEHERRPVAAEVLAVSTRLHRSARLTDRIPARRRGTATRQLAMGYRGGPLTVETRPGLPEDALRAGDRAPDGPCGEGRLFDLFRGPHFTLLAFGPVELPLVASSLVVTHRVPADSGAVCRAYAARGLFLVRPDGYVGWAGDGAGGVMDYLGRLGLS</sequence>
<reference evidence="5 6" key="1">
    <citation type="submission" date="2017-06" db="EMBL/GenBank/DDBJ databases">
        <title>Streptomyces albireticuli Genome sequencing and assembly.</title>
        <authorList>
            <person name="Wang Y."/>
            <person name="Du B."/>
            <person name="Ding Y."/>
            <person name="Liu H."/>
            <person name="Hou Q."/>
            <person name="Liu K."/>
            <person name="Yao L."/>
            <person name="Wang C."/>
        </authorList>
    </citation>
    <scope>NUCLEOTIDE SEQUENCE [LARGE SCALE GENOMIC DNA]</scope>
    <source>
        <strain evidence="5 6">MDJK11</strain>
    </source>
</reference>
<dbReference type="GO" id="GO:0016709">
    <property type="term" value="F:oxidoreductase activity, acting on paired donors, with incorporation or reduction of molecular oxygen, NAD(P)H as one donor, and incorporation of one atom of oxygen"/>
    <property type="evidence" value="ECO:0007669"/>
    <property type="project" value="UniProtKB-ARBA"/>
</dbReference>
<dbReference type="EMBL" id="CP021744">
    <property type="protein sequence ID" value="ARZ72020.1"/>
    <property type="molecule type" value="Genomic_DNA"/>
</dbReference>
<dbReference type="PANTHER" id="PTHR43004">
    <property type="entry name" value="TRK SYSTEM POTASSIUM UPTAKE PROTEIN"/>
    <property type="match status" value="1"/>
</dbReference>
<dbReference type="Gene3D" id="3.50.50.60">
    <property type="entry name" value="FAD/NAD(P)-binding domain"/>
    <property type="match status" value="1"/>
</dbReference>
<proteinExistence type="predicted"/>
<dbReference type="Pfam" id="PF01494">
    <property type="entry name" value="FAD_binding_3"/>
    <property type="match status" value="1"/>
</dbReference>
<evidence type="ECO:0000313" key="6">
    <source>
        <dbReference type="Proteomes" id="UP000195755"/>
    </source>
</evidence>
<accession>A0A1Z2LCH4</accession>
<dbReference type="InterPro" id="IPR036188">
    <property type="entry name" value="FAD/NAD-bd_sf"/>
</dbReference>
<dbReference type="InterPro" id="IPR002938">
    <property type="entry name" value="FAD-bd"/>
</dbReference>
<evidence type="ECO:0000313" key="5">
    <source>
        <dbReference type="EMBL" id="ARZ72020.1"/>
    </source>
</evidence>
<dbReference type="InterPro" id="IPR050641">
    <property type="entry name" value="RIFMO-like"/>
</dbReference>
<dbReference type="Proteomes" id="UP000195755">
    <property type="component" value="Chromosome"/>
</dbReference>
<gene>
    <name evidence="5" type="ORF">SMD11_6444</name>
</gene>
<dbReference type="NCBIfam" id="NF004832">
    <property type="entry name" value="PRK06184.1"/>
    <property type="match status" value="1"/>
</dbReference>
<dbReference type="Gene3D" id="3.30.70.2450">
    <property type="match status" value="1"/>
</dbReference>
<dbReference type="SUPFAM" id="SSF51905">
    <property type="entry name" value="FAD/NAD(P)-binding domain"/>
    <property type="match status" value="1"/>
</dbReference>
<dbReference type="GO" id="GO:0071949">
    <property type="term" value="F:FAD binding"/>
    <property type="evidence" value="ECO:0007669"/>
    <property type="project" value="InterPro"/>
</dbReference>
<protein>
    <submittedName>
        <fullName evidence="5">Lct16</fullName>
    </submittedName>
</protein>
<keyword evidence="3" id="KW-0274">FAD</keyword>
<evidence type="ECO:0000256" key="3">
    <source>
        <dbReference type="ARBA" id="ARBA00022827"/>
    </source>
</evidence>
<organism evidence="5 6">
    <name type="scientific">Streptomyces albireticuli</name>
    <dbReference type="NCBI Taxonomy" id="1940"/>
    <lineage>
        <taxon>Bacteria</taxon>
        <taxon>Bacillati</taxon>
        <taxon>Actinomycetota</taxon>
        <taxon>Actinomycetes</taxon>
        <taxon>Kitasatosporales</taxon>
        <taxon>Streptomycetaceae</taxon>
        <taxon>Streptomyces</taxon>
    </lineage>
</organism>
<name>A0A1Z2LCH4_9ACTN</name>
<keyword evidence="2" id="KW-0285">Flavoprotein</keyword>
<comment type="cofactor">
    <cofactor evidence="1">
        <name>FAD</name>
        <dbReference type="ChEBI" id="CHEBI:57692"/>
    </cofactor>
</comment>
<dbReference type="PANTHER" id="PTHR43004:SF19">
    <property type="entry name" value="BINDING MONOOXYGENASE, PUTATIVE (JCVI)-RELATED"/>
    <property type="match status" value="1"/>
</dbReference>
<evidence type="ECO:0000256" key="2">
    <source>
        <dbReference type="ARBA" id="ARBA00022630"/>
    </source>
</evidence>
<evidence type="ECO:0000256" key="1">
    <source>
        <dbReference type="ARBA" id="ARBA00001974"/>
    </source>
</evidence>